<dbReference type="AlphaFoldDB" id="A0A2J0QA98"/>
<comment type="caution">
    <text evidence="1">The sequence shown here is derived from an EMBL/GenBank/DDBJ whole genome shotgun (WGS) entry which is preliminary data.</text>
</comment>
<organism evidence="1 2">
    <name type="scientific">Candidatus Yanofskybacteria bacterium CG10_big_fil_rev_8_21_14_0_10_36_16</name>
    <dbReference type="NCBI Taxonomy" id="1975096"/>
    <lineage>
        <taxon>Bacteria</taxon>
        <taxon>Candidatus Yanofskyibacteriota</taxon>
    </lineage>
</organism>
<evidence type="ECO:0000313" key="1">
    <source>
        <dbReference type="EMBL" id="PJE50524.1"/>
    </source>
</evidence>
<proteinExistence type="predicted"/>
<name>A0A2J0QA98_9BACT</name>
<reference evidence="1 2" key="1">
    <citation type="submission" date="2017-09" db="EMBL/GenBank/DDBJ databases">
        <title>Depth-based differentiation of microbial function through sediment-hosted aquifers and enrichment of novel symbionts in the deep terrestrial subsurface.</title>
        <authorList>
            <person name="Probst A.J."/>
            <person name="Ladd B."/>
            <person name="Jarett J.K."/>
            <person name="Geller-Mcgrath D.E."/>
            <person name="Sieber C.M."/>
            <person name="Emerson J.B."/>
            <person name="Anantharaman K."/>
            <person name="Thomas B.C."/>
            <person name="Malmstrom R."/>
            <person name="Stieglmeier M."/>
            <person name="Klingl A."/>
            <person name="Woyke T."/>
            <person name="Ryan C.M."/>
            <person name="Banfield J.F."/>
        </authorList>
    </citation>
    <scope>NUCLEOTIDE SEQUENCE [LARGE SCALE GENOMIC DNA]</scope>
    <source>
        <strain evidence="1">CG10_big_fil_rev_8_21_14_0_10_36_16</strain>
    </source>
</reference>
<dbReference type="EMBL" id="PCXQ01000006">
    <property type="protein sequence ID" value="PJE50524.1"/>
    <property type="molecule type" value="Genomic_DNA"/>
</dbReference>
<dbReference type="Proteomes" id="UP000228496">
    <property type="component" value="Unassembled WGS sequence"/>
</dbReference>
<gene>
    <name evidence="1" type="ORF">COV29_03905</name>
</gene>
<accession>A0A2J0QA98</accession>
<protein>
    <submittedName>
        <fullName evidence="1">Uncharacterized protein</fullName>
    </submittedName>
</protein>
<sequence length="192" mass="21455">MSRETRQKSRFELIESKKTFLVGHYVYSNGLDSPDIVSLSSGRIILNLAEQENLVADEEKQEILAQLENSGLPENDPARFELCDCPNTIPPGYFYTSKGNVSCVIFSLSLGRQVLKMGQEIPIFLNEDAEVMLTQLEASGLPENDPSPEEIRNANKKAQEVEFEKMLLKDMGIPKNEIEAFLSGGLPDTEEN</sequence>
<evidence type="ECO:0000313" key="2">
    <source>
        <dbReference type="Proteomes" id="UP000228496"/>
    </source>
</evidence>